<sequence length="345" mass="37219">MSWHEALTWAEVTSQLRKKASFRDAKFFVSDTSTTFGRRNIIHQYPNRDKPFIEDMGLDTDEFTIEGYVVQNEENDQNYFAERDALITALREKGLGQLIHPFLGILTVSLVDRIEMTESFRQGGIARFTMSFVRAEEAIAPFPVEVIDHVGEIDDVVEGSLFDGVDGIGAIYDGDDVPDFSSSSVQTAIDSLNDMLKSVTVAIQAVGPAQVSRALAFLSKEYLGINLATISSACSLANGIVGMFNGLLSIAGMYGDIIISQLFGPCSSFVRGISSGPWSGAQVEIPETGGFAGSTMSDPAIISEDFGRSIVRSALALVRYGEATGNDNPSQYGGTLDSITINTVS</sequence>
<dbReference type="InterPro" id="IPR009826">
    <property type="entry name" value="DNA_circ_N"/>
</dbReference>
<name>A0A0F9GG74_9ZZZZ</name>
<proteinExistence type="predicted"/>
<dbReference type="AlphaFoldDB" id="A0A0F9GG74"/>
<comment type="caution">
    <text evidence="2">The sequence shown here is derived from an EMBL/GenBank/DDBJ whole genome shotgun (WGS) entry which is preliminary data.</text>
</comment>
<reference evidence="2" key="1">
    <citation type="journal article" date="2015" name="Nature">
        <title>Complex archaea that bridge the gap between prokaryotes and eukaryotes.</title>
        <authorList>
            <person name="Spang A."/>
            <person name="Saw J.H."/>
            <person name="Jorgensen S.L."/>
            <person name="Zaremba-Niedzwiedzka K."/>
            <person name="Martijn J."/>
            <person name="Lind A.E."/>
            <person name="van Eijk R."/>
            <person name="Schleper C."/>
            <person name="Guy L."/>
            <person name="Ettema T.J."/>
        </authorList>
    </citation>
    <scope>NUCLEOTIDE SEQUENCE</scope>
</reference>
<feature type="non-terminal residue" evidence="2">
    <location>
        <position position="345"/>
    </location>
</feature>
<evidence type="ECO:0000259" key="1">
    <source>
        <dbReference type="Pfam" id="PF07157"/>
    </source>
</evidence>
<evidence type="ECO:0000313" key="2">
    <source>
        <dbReference type="EMBL" id="KKL62197.1"/>
    </source>
</evidence>
<organism evidence="2">
    <name type="scientific">marine sediment metagenome</name>
    <dbReference type="NCBI Taxonomy" id="412755"/>
    <lineage>
        <taxon>unclassified sequences</taxon>
        <taxon>metagenomes</taxon>
        <taxon>ecological metagenomes</taxon>
    </lineage>
</organism>
<feature type="domain" description="DNA circulation N-terminal" evidence="1">
    <location>
        <begin position="18"/>
        <end position="108"/>
    </location>
</feature>
<protein>
    <recommendedName>
        <fullName evidence="1">DNA circulation N-terminal domain-containing protein</fullName>
    </recommendedName>
</protein>
<gene>
    <name evidence="2" type="ORF">LCGC14_2187620</name>
</gene>
<dbReference type="Pfam" id="PF07157">
    <property type="entry name" value="DNA_circ_N"/>
    <property type="match status" value="1"/>
</dbReference>
<dbReference type="EMBL" id="LAZR01028567">
    <property type="protein sequence ID" value="KKL62197.1"/>
    <property type="molecule type" value="Genomic_DNA"/>
</dbReference>
<accession>A0A0F9GG74</accession>